<comment type="caution">
    <text evidence="1">The sequence shown here is derived from an EMBL/GenBank/DDBJ whole genome shotgun (WGS) entry which is preliminary data.</text>
</comment>
<protein>
    <submittedName>
        <fullName evidence="1">Uncharacterized protein</fullName>
    </submittedName>
</protein>
<accession>A0ABW5U7J1</accession>
<dbReference type="Proteomes" id="UP001597418">
    <property type="component" value="Unassembled WGS sequence"/>
</dbReference>
<keyword evidence="2" id="KW-1185">Reference proteome</keyword>
<reference evidence="2" key="1">
    <citation type="journal article" date="2019" name="Int. J. Syst. Evol. Microbiol.">
        <title>The Global Catalogue of Microorganisms (GCM) 10K type strain sequencing project: providing services to taxonomists for standard genome sequencing and annotation.</title>
        <authorList>
            <consortium name="The Broad Institute Genomics Platform"/>
            <consortium name="The Broad Institute Genome Sequencing Center for Infectious Disease"/>
            <person name="Wu L."/>
            <person name="Ma J."/>
        </authorList>
    </citation>
    <scope>NUCLEOTIDE SEQUENCE [LARGE SCALE GENOMIC DNA]</scope>
    <source>
        <strain evidence="2">KCTC 42247</strain>
    </source>
</reference>
<sequence length="103" mass="11760">MSSIAKQCRSDTEVFEAVNLLHARQIFKSQNISILFVNIELLQEGDLLKLRTDYVGKLYLIVPKASFQITYNRFVPKVIDGIINLENDLEANQKYLSNIIDGV</sequence>
<organism evidence="1 2">
    <name type="scientific">Sphingobacterium populi</name>
    <dbReference type="NCBI Taxonomy" id="1812824"/>
    <lineage>
        <taxon>Bacteria</taxon>
        <taxon>Pseudomonadati</taxon>
        <taxon>Bacteroidota</taxon>
        <taxon>Sphingobacteriia</taxon>
        <taxon>Sphingobacteriales</taxon>
        <taxon>Sphingobacteriaceae</taxon>
        <taxon>Sphingobacterium</taxon>
    </lineage>
</organism>
<dbReference type="EMBL" id="JBHUMB010000003">
    <property type="protein sequence ID" value="MFD2741778.1"/>
    <property type="molecule type" value="Genomic_DNA"/>
</dbReference>
<evidence type="ECO:0000313" key="1">
    <source>
        <dbReference type="EMBL" id="MFD2741778.1"/>
    </source>
</evidence>
<name>A0ABW5U7J1_9SPHI</name>
<gene>
    <name evidence="1" type="ORF">ACFSQ6_00050</name>
</gene>
<proteinExistence type="predicted"/>
<evidence type="ECO:0000313" key="2">
    <source>
        <dbReference type="Proteomes" id="UP001597418"/>
    </source>
</evidence>